<dbReference type="Proteomes" id="UP000256294">
    <property type="component" value="Unassembled WGS sequence"/>
</dbReference>
<sequence length="98" mass="11316">MSMMKLIIENEPVEDVLMLFALTASFPSLDRMYTYYKFEAIANQDICVILQMIIYKGKLSEGDSGKTIKGPNWVAPDFVKTGKYDAIYEEYLKRKSEK</sequence>
<proteinExistence type="predicted"/>
<dbReference type="AlphaFoldDB" id="A0A3D9U9A9"/>
<evidence type="ECO:0000313" key="2">
    <source>
        <dbReference type="Proteomes" id="UP000256294"/>
    </source>
</evidence>
<organism evidence="1 2">
    <name type="scientific">Xenorhabdus cabanillasii</name>
    <dbReference type="NCBI Taxonomy" id="351673"/>
    <lineage>
        <taxon>Bacteria</taxon>
        <taxon>Pseudomonadati</taxon>
        <taxon>Pseudomonadota</taxon>
        <taxon>Gammaproteobacteria</taxon>
        <taxon>Enterobacterales</taxon>
        <taxon>Morganellaceae</taxon>
        <taxon>Xenorhabdus</taxon>
    </lineage>
</organism>
<dbReference type="RefSeq" id="WP_115825524.1">
    <property type="nucleotide sequence ID" value="NZ_QTUB01000001.1"/>
</dbReference>
<evidence type="ECO:0008006" key="3">
    <source>
        <dbReference type="Google" id="ProtNLM"/>
    </source>
</evidence>
<keyword evidence="2" id="KW-1185">Reference proteome</keyword>
<accession>A0A3D9U9A9</accession>
<gene>
    <name evidence="1" type="ORF">BDD26_0641</name>
</gene>
<comment type="caution">
    <text evidence="1">The sequence shown here is derived from an EMBL/GenBank/DDBJ whole genome shotgun (WGS) entry which is preliminary data.</text>
</comment>
<dbReference type="EMBL" id="QTUB01000001">
    <property type="protein sequence ID" value="REF26072.1"/>
    <property type="molecule type" value="Genomic_DNA"/>
</dbReference>
<reference evidence="1 2" key="1">
    <citation type="submission" date="2018-08" db="EMBL/GenBank/DDBJ databases">
        <title>Genomic Encyclopedia of Archaeal and Bacterial Type Strains, Phase II (KMG-II): from individual species to whole genera.</title>
        <authorList>
            <person name="Goeker M."/>
        </authorList>
    </citation>
    <scope>NUCLEOTIDE SEQUENCE [LARGE SCALE GENOMIC DNA]</scope>
    <source>
        <strain evidence="1 2">DSM 17905</strain>
    </source>
</reference>
<evidence type="ECO:0000313" key="1">
    <source>
        <dbReference type="EMBL" id="REF26072.1"/>
    </source>
</evidence>
<name>A0A3D9U9A9_9GAMM</name>
<protein>
    <recommendedName>
        <fullName evidence="3">Immunity protein</fullName>
    </recommendedName>
</protein>